<feature type="compositionally biased region" description="Basic and acidic residues" evidence="6">
    <location>
        <begin position="277"/>
        <end position="286"/>
    </location>
</feature>
<accession>A0AAV1G3Z9</accession>
<dbReference type="GO" id="GO:0008525">
    <property type="term" value="F:phosphatidylcholine transporter activity"/>
    <property type="evidence" value="ECO:0007669"/>
    <property type="project" value="TreeGrafter"/>
</dbReference>
<feature type="compositionally biased region" description="Polar residues" evidence="6">
    <location>
        <begin position="1174"/>
        <end position="1188"/>
    </location>
</feature>
<keyword evidence="9" id="KW-1185">Reference proteome</keyword>
<comment type="similarity">
    <text evidence="2">Belongs to the PtdIns transfer protein family. PI transfer class IIA subfamily.</text>
</comment>
<reference evidence="8" key="1">
    <citation type="submission" date="2023-08" db="EMBL/GenBank/DDBJ databases">
        <authorList>
            <person name="Alioto T."/>
            <person name="Alioto T."/>
            <person name="Gomez Garrido J."/>
        </authorList>
    </citation>
    <scope>NUCLEOTIDE SEQUENCE</scope>
</reference>
<name>A0AAV1G3Z9_XYRNO</name>
<feature type="region of interest" description="Disordered" evidence="6">
    <location>
        <begin position="1174"/>
        <end position="1245"/>
    </location>
</feature>
<keyword evidence="4" id="KW-0597">Phosphoprotein</keyword>
<dbReference type="CDD" id="cd08889">
    <property type="entry name" value="SRPBCC_PITPNM1-2_like"/>
    <property type="match status" value="1"/>
</dbReference>
<dbReference type="InterPro" id="IPR055261">
    <property type="entry name" value="PI_transfer_N"/>
</dbReference>
<keyword evidence="5" id="KW-0106">Calcium</keyword>
<protein>
    <submittedName>
        <fullName evidence="8">Membrane-associated phosphatidylinositol transfer protein 2-like isoform X2</fullName>
    </submittedName>
</protein>
<dbReference type="FunFam" id="3.30.530.20:FF:000001">
    <property type="entry name" value="Phosphatidylinositol transfer protein membrane associated 2"/>
    <property type="match status" value="1"/>
</dbReference>
<dbReference type="InterPro" id="IPR023393">
    <property type="entry name" value="START-like_dom_sf"/>
</dbReference>
<evidence type="ECO:0000313" key="9">
    <source>
        <dbReference type="Proteomes" id="UP001178508"/>
    </source>
</evidence>
<dbReference type="GO" id="GO:0008526">
    <property type="term" value="F:phosphatidylinositol transfer activity"/>
    <property type="evidence" value="ECO:0007669"/>
    <property type="project" value="TreeGrafter"/>
</dbReference>
<dbReference type="SMART" id="SM00775">
    <property type="entry name" value="LNS2"/>
    <property type="match status" value="1"/>
</dbReference>
<dbReference type="GO" id="GO:0031210">
    <property type="term" value="F:phosphatidylcholine binding"/>
    <property type="evidence" value="ECO:0007669"/>
    <property type="project" value="TreeGrafter"/>
</dbReference>
<evidence type="ECO:0000256" key="4">
    <source>
        <dbReference type="ARBA" id="ARBA00022553"/>
    </source>
</evidence>
<dbReference type="PRINTS" id="PR00391">
    <property type="entry name" value="PITRANSFER"/>
</dbReference>
<dbReference type="InterPro" id="IPR036412">
    <property type="entry name" value="HAD-like_sf"/>
</dbReference>
<feature type="region of interest" description="Disordered" evidence="6">
    <location>
        <begin position="267"/>
        <end position="356"/>
    </location>
</feature>
<feature type="compositionally biased region" description="Low complexity" evidence="6">
    <location>
        <begin position="316"/>
        <end position="333"/>
    </location>
</feature>
<dbReference type="InterPro" id="IPR023214">
    <property type="entry name" value="HAD_sf"/>
</dbReference>
<dbReference type="Pfam" id="PF02862">
    <property type="entry name" value="DDHD"/>
    <property type="match status" value="2"/>
</dbReference>
<dbReference type="AlphaFoldDB" id="A0AAV1G3Z9"/>
<evidence type="ECO:0000313" key="8">
    <source>
        <dbReference type="EMBL" id="CAJ1068203.1"/>
    </source>
</evidence>
<dbReference type="Proteomes" id="UP001178508">
    <property type="component" value="Chromosome 12"/>
</dbReference>
<feature type="compositionally biased region" description="Low complexity" evidence="6">
    <location>
        <begin position="287"/>
        <end position="299"/>
    </location>
</feature>
<feature type="region of interest" description="Disordered" evidence="6">
    <location>
        <begin position="610"/>
        <end position="660"/>
    </location>
</feature>
<feature type="compositionally biased region" description="Basic and acidic residues" evidence="6">
    <location>
        <begin position="1190"/>
        <end position="1211"/>
    </location>
</feature>
<organism evidence="8 9">
    <name type="scientific">Xyrichtys novacula</name>
    <name type="common">Pearly razorfish</name>
    <name type="synonym">Hemipteronotus novacula</name>
    <dbReference type="NCBI Taxonomy" id="13765"/>
    <lineage>
        <taxon>Eukaryota</taxon>
        <taxon>Metazoa</taxon>
        <taxon>Chordata</taxon>
        <taxon>Craniata</taxon>
        <taxon>Vertebrata</taxon>
        <taxon>Euteleostomi</taxon>
        <taxon>Actinopterygii</taxon>
        <taxon>Neopterygii</taxon>
        <taxon>Teleostei</taxon>
        <taxon>Neoteleostei</taxon>
        <taxon>Acanthomorphata</taxon>
        <taxon>Eupercaria</taxon>
        <taxon>Labriformes</taxon>
        <taxon>Labridae</taxon>
        <taxon>Xyrichtys</taxon>
    </lineage>
</organism>
<dbReference type="InterPro" id="IPR004177">
    <property type="entry name" value="DDHD_dom"/>
</dbReference>
<dbReference type="Gene3D" id="3.40.50.1000">
    <property type="entry name" value="HAD superfamily/HAD-like"/>
    <property type="match status" value="1"/>
</dbReference>
<dbReference type="GO" id="GO:0046872">
    <property type="term" value="F:metal ion binding"/>
    <property type="evidence" value="ECO:0007669"/>
    <property type="project" value="InterPro"/>
</dbReference>
<feature type="domain" description="DDHD" evidence="7">
    <location>
        <begin position="703"/>
        <end position="842"/>
    </location>
</feature>
<evidence type="ECO:0000259" key="7">
    <source>
        <dbReference type="PROSITE" id="PS51043"/>
    </source>
</evidence>
<dbReference type="SUPFAM" id="SSF56784">
    <property type="entry name" value="HAD-like"/>
    <property type="match status" value="1"/>
</dbReference>
<dbReference type="Pfam" id="PF02121">
    <property type="entry name" value="IP_trans"/>
    <property type="match status" value="1"/>
</dbReference>
<dbReference type="GO" id="GO:0035091">
    <property type="term" value="F:phosphatidylinositol binding"/>
    <property type="evidence" value="ECO:0007669"/>
    <property type="project" value="TreeGrafter"/>
</dbReference>
<dbReference type="SUPFAM" id="SSF55961">
    <property type="entry name" value="Bet v1-like"/>
    <property type="match status" value="1"/>
</dbReference>
<dbReference type="GO" id="GO:0005737">
    <property type="term" value="C:cytoplasm"/>
    <property type="evidence" value="ECO:0007669"/>
    <property type="project" value="TreeGrafter"/>
</dbReference>
<evidence type="ECO:0000256" key="3">
    <source>
        <dbReference type="ARBA" id="ARBA00022481"/>
    </source>
</evidence>
<proteinExistence type="inferred from homology"/>
<dbReference type="Pfam" id="PF24694">
    <property type="entry name" value="LNS2_PITM1-3"/>
    <property type="match status" value="1"/>
</dbReference>
<comment type="subcellular location">
    <subcellularLocation>
        <location evidence="1">Endomembrane system</location>
        <topology evidence="1">Peripheral membrane protein</topology>
    </subcellularLocation>
</comment>
<evidence type="ECO:0000256" key="6">
    <source>
        <dbReference type="SAM" id="MobiDB-lite"/>
    </source>
</evidence>
<feature type="compositionally biased region" description="Basic and acidic residues" evidence="6">
    <location>
        <begin position="642"/>
        <end position="656"/>
    </location>
</feature>
<feature type="compositionally biased region" description="Polar residues" evidence="6">
    <location>
        <begin position="1212"/>
        <end position="1236"/>
    </location>
</feature>
<dbReference type="InterPro" id="IPR001666">
    <property type="entry name" value="PI_transfer"/>
</dbReference>
<dbReference type="GO" id="GO:0012505">
    <property type="term" value="C:endomembrane system"/>
    <property type="evidence" value="ECO:0007669"/>
    <property type="project" value="UniProtKB-SubCell"/>
</dbReference>
<dbReference type="PANTHER" id="PTHR10658:SF81">
    <property type="entry name" value="PROTEIN RETINAL DEGENERATION B"/>
    <property type="match status" value="1"/>
</dbReference>
<dbReference type="EMBL" id="OY660875">
    <property type="protein sequence ID" value="CAJ1068203.1"/>
    <property type="molecule type" value="Genomic_DNA"/>
</dbReference>
<keyword evidence="3" id="KW-0488">Methylation</keyword>
<dbReference type="PANTHER" id="PTHR10658">
    <property type="entry name" value="PHOSPHATIDYLINOSITOL TRANSFER PROTEIN"/>
    <property type="match status" value="1"/>
</dbReference>
<dbReference type="Pfam" id="PF24695">
    <property type="entry name" value="PITM1-3"/>
    <property type="match status" value="1"/>
</dbReference>
<evidence type="ECO:0000256" key="1">
    <source>
        <dbReference type="ARBA" id="ARBA00004184"/>
    </source>
</evidence>
<evidence type="ECO:0000256" key="5">
    <source>
        <dbReference type="ARBA" id="ARBA00022837"/>
    </source>
</evidence>
<gene>
    <name evidence="8" type="ORF">XNOV1_A019811</name>
</gene>
<sequence length="1245" mass="139239">MLIKEYRIPMPMSVEEYRIAQLYMIQKKSREESCGEGSGVEILENKPYTDGPGGTGQYTHKVYHIGMHIPSWFRSILPKAALRVEEESWNAYPYTRTRYTCPFVEKFSIDIETYYKPDTGNQVDVFNLSAAEKRQRTIDPIDIVTDPIPPHEYKVEEDTRLYKSVKTQRGPLQDDWIEDYNNNPGKTPIMCAYKLCKVEFRYWGMQSKIERFIHDVGLRKVMVRAHRQAWCWQDEWYGLTMEDIRQLELETQLALATKMAQFCQAEEATEANGEAPSPDKEQEVKEAISSIESEEVVVSTAGDTLQPRGVLTKQWSTSSRSSRSSKRGVSPSRHSISEWRMQSIARDSDDSSDEEFFDAHEDFSDTEEVLPKEITKWNSNDLMDKIEAADTEENAGELFKEMTVDYERAASEDRLDEESSSQQGSQPSKIHVLILVLHGGNILDTGGGDQNSKQADVNTISTVFDTVMRVHYPAALGRIAIRLVPCPAICAEAFSLVSNLSPYSYDEGCLSSSQDHIPLAALPLLATSAPQYQEAIATVIVRANQVYTDFIKSLDGAAFSGQVCLIGDCVGGILGFDALCSSNQTVNESQNSSRRGSVVSVQDQDLLSPGIIVNSGHGSASPTLEGSRHLSRSNIDIPRAGASDDTKKQLPRKRSDSSTYELDTIKQHQAFLTSLHSSVLRNDSASRRSSSSTMLDGSSLGKFDFEVSDFFLFGSPLGLVLALRKTVIPMLDVAQLRPACQQVYNLFHPADPSASRLEPLLERKFHLLPPFNVPRYQRFPLGDGNSALLVAARWWGTKRLDFALYCPDALTAFPTVALPHLFHASYWESTDVVSFLLRQVMRHENSSILELDGKEVSEFTPSKPREKWLRKRTHVKIRNVTANHRVNDAVFTEDSQQVVTGRFMYGPLDMVTLAGEKVDLHIMTQPPSGEWVYFNTEVTNSSGRVSFIIPDDKRLGIGVYPVKMVVRGDHTFADSYLTVIPRGTEFVVFSIDGSFAASVSIMGSDPKVRAGAVDVVRHWQDLGYLIIYVTGRPDMQKQRVVAWLSQHNFPHGIVSFCDGLVHDPLRHKANFLKTLTEAHMKIFAGYGSTKDISVYTSIGLPASQIYIVGRPSKKMQHQCQFITEGYAAHLSQLEYNHRSRPAKSSSARMVLRKGSFGLGANSDFLRKRNHLLRTISSQPAPSSPTGSIHNRPERTQSQSDGDRLERLESIHSHSQGATQRSMSITASCWGRSSSTKLEPGVLSPK</sequence>
<dbReference type="FunFam" id="3.40.50.1000:FF:000173">
    <property type="entry name" value="Membrane-associated phosphatidylinositol transfer protein 2"/>
    <property type="match status" value="1"/>
</dbReference>
<dbReference type="SMART" id="SM01127">
    <property type="entry name" value="DDHD"/>
    <property type="match status" value="1"/>
</dbReference>
<dbReference type="InterPro" id="IPR031315">
    <property type="entry name" value="LNS2/PITP"/>
</dbReference>
<dbReference type="PROSITE" id="PS51043">
    <property type="entry name" value="DDHD"/>
    <property type="match status" value="1"/>
</dbReference>
<dbReference type="Gene3D" id="3.30.530.20">
    <property type="match status" value="1"/>
</dbReference>
<evidence type="ECO:0000256" key="2">
    <source>
        <dbReference type="ARBA" id="ARBA00010316"/>
    </source>
</evidence>